<evidence type="ECO:0000313" key="1">
    <source>
        <dbReference type="EMBL" id="OOE06981.1"/>
    </source>
</evidence>
<sequence length="146" mass="15297">MALKKLPGGMIVETDGGTYPSEESGLNHEAIHRQIVGAAVSAGQEAAGVATWPKGALVGANLDALTRPGTYWQSTASLATVERGYPRAGMTLVLRVEQAATSIVTQEALHFDSTGYRGTWRRTVYTDGRVTEWKAPAGDAGGAGHS</sequence>
<dbReference type="EMBL" id="MQMF01000018">
    <property type="protein sequence ID" value="OOE06981.1"/>
    <property type="molecule type" value="Genomic_DNA"/>
</dbReference>
<gene>
    <name evidence="1" type="ORF">UN64_19695</name>
</gene>
<protein>
    <submittedName>
        <fullName evidence="1">Uncharacterized protein</fullName>
    </submittedName>
</protein>
<evidence type="ECO:0000313" key="2">
    <source>
        <dbReference type="Proteomes" id="UP000188597"/>
    </source>
</evidence>
<dbReference type="CDD" id="cd19958">
    <property type="entry name" value="pyocin_knob"/>
    <property type="match status" value="1"/>
</dbReference>
<proteinExistence type="predicted"/>
<accession>A0A1V3FZG2</accession>
<name>A0A1V3FZG2_9BACL</name>
<comment type="caution">
    <text evidence="1">The sequence shown here is derived from an EMBL/GenBank/DDBJ whole genome shotgun (WGS) entry which is preliminary data.</text>
</comment>
<dbReference type="RefSeq" id="WP_077365931.1">
    <property type="nucleotide sequence ID" value="NZ_MQMF01000018.1"/>
</dbReference>
<organism evidence="1 2">
    <name type="scientific">Fictibacillus arsenicus</name>
    <dbReference type="NCBI Taxonomy" id="255247"/>
    <lineage>
        <taxon>Bacteria</taxon>
        <taxon>Bacillati</taxon>
        <taxon>Bacillota</taxon>
        <taxon>Bacilli</taxon>
        <taxon>Bacillales</taxon>
        <taxon>Fictibacillaceae</taxon>
        <taxon>Fictibacillus</taxon>
    </lineage>
</organism>
<reference evidence="1 2" key="1">
    <citation type="submission" date="2016-11" db="EMBL/GenBank/DDBJ databases">
        <authorList>
            <person name="Jaros S."/>
            <person name="Januszkiewicz K."/>
            <person name="Wedrychowicz H."/>
        </authorList>
    </citation>
    <scope>NUCLEOTIDE SEQUENCE [LARGE SCALE GENOMIC DNA]</scope>
    <source>
        <strain evidence="1 2">Con a/3</strain>
    </source>
</reference>
<dbReference type="AlphaFoldDB" id="A0A1V3FZG2"/>
<dbReference type="Proteomes" id="UP000188597">
    <property type="component" value="Unassembled WGS sequence"/>
</dbReference>